<reference evidence="1 2" key="1">
    <citation type="submission" date="2015-01" db="EMBL/GenBank/DDBJ databases">
        <title>Evolution of Trichinella species and genotypes.</title>
        <authorList>
            <person name="Korhonen P.K."/>
            <person name="Edoardo P."/>
            <person name="Giuseppe L.R."/>
            <person name="Gasser R.B."/>
        </authorList>
    </citation>
    <scope>NUCLEOTIDE SEQUENCE [LARGE SCALE GENOMIC DNA]</scope>
    <source>
        <strain evidence="1">ISS3</strain>
    </source>
</reference>
<gene>
    <name evidence="1" type="ORF">T01_5552</name>
</gene>
<name>A0A0V1BE16_TRISP</name>
<dbReference type="AlphaFoldDB" id="A0A0V1BE16"/>
<proteinExistence type="predicted"/>
<comment type="caution">
    <text evidence="1">The sequence shown here is derived from an EMBL/GenBank/DDBJ whole genome shotgun (WGS) entry which is preliminary data.</text>
</comment>
<organism evidence="1 2">
    <name type="scientific">Trichinella spiralis</name>
    <name type="common">Trichina worm</name>
    <dbReference type="NCBI Taxonomy" id="6334"/>
    <lineage>
        <taxon>Eukaryota</taxon>
        <taxon>Metazoa</taxon>
        <taxon>Ecdysozoa</taxon>
        <taxon>Nematoda</taxon>
        <taxon>Enoplea</taxon>
        <taxon>Dorylaimia</taxon>
        <taxon>Trichinellida</taxon>
        <taxon>Trichinellidae</taxon>
        <taxon>Trichinella</taxon>
    </lineage>
</organism>
<dbReference type="EMBL" id="JYDH01000056">
    <property type="protein sequence ID" value="KRY35264.1"/>
    <property type="molecule type" value="Genomic_DNA"/>
</dbReference>
<keyword evidence="2" id="KW-1185">Reference proteome</keyword>
<protein>
    <submittedName>
        <fullName evidence="1">Uncharacterized protein</fullName>
    </submittedName>
</protein>
<dbReference type="InParanoid" id="A0A0V1BE16"/>
<dbReference type="Proteomes" id="UP000054776">
    <property type="component" value="Unassembled WGS sequence"/>
</dbReference>
<sequence>MELEPPRTQCVPTPEISTVKLGLKTQREGYFPKYAHHPSLNVYLMETTVYDRQVVSETRL</sequence>
<dbReference type="OrthoDB" id="10440079at2759"/>
<accession>A0A0V1BE16</accession>
<evidence type="ECO:0000313" key="1">
    <source>
        <dbReference type="EMBL" id="KRY35264.1"/>
    </source>
</evidence>
<evidence type="ECO:0000313" key="2">
    <source>
        <dbReference type="Proteomes" id="UP000054776"/>
    </source>
</evidence>